<feature type="non-terminal residue" evidence="1">
    <location>
        <position position="46"/>
    </location>
</feature>
<proteinExistence type="predicted"/>
<organism evidence="1">
    <name type="scientific">uncultured Caudovirales phage</name>
    <dbReference type="NCBI Taxonomy" id="2100421"/>
    <lineage>
        <taxon>Viruses</taxon>
        <taxon>Duplodnaviria</taxon>
        <taxon>Heunggongvirae</taxon>
        <taxon>Uroviricota</taxon>
        <taxon>Caudoviricetes</taxon>
        <taxon>Peduoviridae</taxon>
        <taxon>Maltschvirus</taxon>
        <taxon>Maltschvirus maltsch</taxon>
    </lineage>
</organism>
<name>A0A6J5S5G1_9CAUD</name>
<dbReference type="EMBL" id="LR797343">
    <property type="protein sequence ID" value="CAB4203759.1"/>
    <property type="molecule type" value="Genomic_DNA"/>
</dbReference>
<sequence>MARAVVFLSWYVNRMKLDLGSGQTRIEGYTPWDWSTNNDVSFLPFA</sequence>
<evidence type="ECO:0000313" key="1">
    <source>
        <dbReference type="EMBL" id="CAB4203759.1"/>
    </source>
</evidence>
<protein>
    <submittedName>
        <fullName evidence="1">Uncharacterized protein</fullName>
    </submittedName>
</protein>
<gene>
    <name evidence="1" type="ORF">UFOVP1391_1</name>
</gene>
<accession>A0A6J5S5G1</accession>
<reference evidence="1" key="1">
    <citation type="submission" date="2020-05" db="EMBL/GenBank/DDBJ databases">
        <authorList>
            <person name="Chiriac C."/>
            <person name="Salcher M."/>
            <person name="Ghai R."/>
            <person name="Kavagutti S V."/>
        </authorList>
    </citation>
    <scope>NUCLEOTIDE SEQUENCE</scope>
</reference>